<feature type="transmembrane region" description="Helical" evidence="5">
    <location>
        <begin position="229"/>
        <end position="250"/>
    </location>
</feature>
<dbReference type="InterPro" id="IPR011701">
    <property type="entry name" value="MFS"/>
</dbReference>
<name>A0ABT2PXM9_9MOLU</name>
<feature type="transmembrane region" description="Helical" evidence="5">
    <location>
        <begin position="77"/>
        <end position="97"/>
    </location>
</feature>
<feature type="transmembrane region" description="Helical" evidence="5">
    <location>
        <begin position="256"/>
        <end position="279"/>
    </location>
</feature>
<dbReference type="PANTHER" id="PTHR23528:SF1">
    <property type="entry name" value="MAJOR FACILITATOR SUPERFAMILY (MFS) PROFILE DOMAIN-CONTAINING PROTEIN"/>
    <property type="match status" value="1"/>
</dbReference>
<keyword evidence="2 5" id="KW-0812">Transmembrane</keyword>
<dbReference type="Gene3D" id="1.20.1250.20">
    <property type="entry name" value="MFS general substrate transporter like domains"/>
    <property type="match status" value="3"/>
</dbReference>
<feature type="transmembrane region" description="Helical" evidence="5">
    <location>
        <begin position="475"/>
        <end position="493"/>
    </location>
</feature>
<feature type="transmembrane region" description="Helical" evidence="5">
    <location>
        <begin position="356"/>
        <end position="375"/>
    </location>
</feature>
<evidence type="ECO:0000313" key="7">
    <source>
        <dbReference type="EMBL" id="MCU0104462.1"/>
    </source>
</evidence>
<evidence type="ECO:0000313" key="8">
    <source>
        <dbReference type="Proteomes" id="UP001209076"/>
    </source>
</evidence>
<protein>
    <submittedName>
        <fullName evidence="7">MFS transporter</fullName>
    </submittedName>
</protein>
<dbReference type="InterPro" id="IPR036259">
    <property type="entry name" value="MFS_trans_sf"/>
</dbReference>
<feature type="transmembrane region" description="Helical" evidence="5">
    <location>
        <begin position="316"/>
        <end position="336"/>
    </location>
</feature>
<evidence type="ECO:0000256" key="1">
    <source>
        <dbReference type="ARBA" id="ARBA00004651"/>
    </source>
</evidence>
<dbReference type="RefSeq" id="WP_262095698.1">
    <property type="nucleotide sequence ID" value="NZ_JAOEGN010000003.1"/>
</dbReference>
<keyword evidence="4 5" id="KW-0472">Membrane</keyword>
<evidence type="ECO:0000256" key="4">
    <source>
        <dbReference type="ARBA" id="ARBA00023136"/>
    </source>
</evidence>
<feature type="domain" description="Major facilitator superfamily (MFS) profile" evidence="6">
    <location>
        <begin position="7"/>
        <end position="498"/>
    </location>
</feature>
<keyword evidence="8" id="KW-1185">Reference proteome</keyword>
<feature type="transmembrane region" description="Helical" evidence="5">
    <location>
        <begin position="45"/>
        <end position="65"/>
    </location>
</feature>
<reference evidence="8" key="1">
    <citation type="submission" date="2023-07" db="EMBL/GenBank/DDBJ databases">
        <title>Novel Mycoplasma species identified in domestic and wild animals.</title>
        <authorList>
            <person name="Volokhov D.V."/>
            <person name="Furtak V.A."/>
            <person name="Zagorodnyaya T.A."/>
        </authorList>
    </citation>
    <scope>NUCLEOTIDE SEQUENCE [LARGE SCALE GENOMIC DNA]</scope>
    <source>
        <strain evidence="8">92-19</strain>
    </source>
</reference>
<feature type="transmembrane region" description="Helical" evidence="5">
    <location>
        <begin position="188"/>
        <end position="208"/>
    </location>
</feature>
<dbReference type="PANTHER" id="PTHR23528">
    <property type="match status" value="1"/>
</dbReference>
<feature type="transmembrane region" description="Helical" evidence="5">
    <location>
        <begin position="406"/>
        <end position="424"/>
    </location>
</feature>
<gene>
    <name evidence="7" type="ORF">N7603_02180</name>
</gene>
<feature type="transmembrane region" description="Helical" evidence="5">
    <location>
        <begin position="382"/>
        <end position="400"/>
    </location>
</feature>
<comment type="subcellular location">
    <subcellularLocation>
        <location evidence="1">Cell membrane</location>
        <topology evidence="1">Multi-pass membrane protein</topology>
    </subcellularLocation>
</comment>
<accession>A0ABT2PXM9</accession>
<evidence type="ECO:0000256" key="5">
    <source>
        <dbReference type="SAM" id="Phobius"/>
    </source>
</evidence>
<feature type="transmembrane region" description="Helical" evidence="5">
    <location>
        <begin position="7"/>
        <end position="25"/>
    </location>
</feature>
<evidence type="ECO:0000256" key="2">
    <source>
        <dbReference type="ARBA" id="ARBA00022692"/>
    </source>
</evidence>
<keyword evidence="3 5" id="KW-1133">Transmembrane helix</keyword>
<sequence length="514" mass="57550">MKLDYKKTIYVGLAFLIISLFWQTYDAIITKILIDKFGLNQTWSGMVMAMDNVLALFLLPFFGSLSDKTNHKKGKRTPYVVVGTLLAAFLFVGLSFFDAMQLKKLETETNLKAEYENVETYTEDSTVGEWRILALSMGTDSEGTRITNILNDYTLGETLNQGDYNDVKDAYFRYLSNQAWEVTSTSPAVFIVFIVMLFLTLVAMSTFRSPAVALMPDVTTKQLRSKGNALINLMGAFGGITAIILLTVFGLDKHSFVNYTMAFVSVSIIMVVVLAIFLWKVNEPKLVQERIDFEKKNNIVDEEETENHNHLSKEKLVSLILILSSVFLWFMGYNAVTTKLSDYAPKVLNMGYSTPLLIAQATAIVGFIPIGIVSSKWGRRRTILFGVALLTLCFTSVYFITESTGVLLYVVLGLTGVAWASINVNSYPMVVELSKGSDVGKYTGYYYTFSMAAQILTPILSGFLMDMPELGRKVLFPYSAAFVLLSFITMFFVKHGDAKAEKRSILENFDVDMD</sequence>
<dbReference type="Pfam" id="PF13347">
    <property type="entry name" value="MFS_2"/>
    <property type="match status" value="1"/>
</dbReference>
<dbReference type="Proteomes" id="UP001209076">
    <property type="component" value="Unassembled WGS sequence"/>
</dbReference>
<dbReference type="InterPro" id="IPR020846">
    <property type="entry name" value="MFS_dom"/>
</dbReference>
<dbReference type="PROSITE" id="PS50850">
    <property type="entry name" value="MFS"/>
    <property type="match status" value="1"/>
</dbReference>
<dbReference type="EMBL" id="JAOEGN010000003">
    <property type="protein sequence ID" value="MCU0104462.1"/>
    <property type="molecule type" value="Genomic_DNA"/>
</dbReference>
<dbReference type="Pfam" id="PF07690">
    <property type="entry name" value="MFS_1"/>
    <property type="match status" value="1"/>
</dbReference>
<dbReference type="SUPFAM" id="SSF103473">
    <property type="entry name" value="MFS general substrate transporter"/>
    <property type="match status" value="1"/>
</dbReference>
<feature type="transmembrane region" description="Helical" evidence="5">
    <location>
        <begin position="445"/>
        <end position="463"/>
    </location>
</feature>
<evidence type="ECO:0000259" key="6">
    <source>
        <dbReference type="PROSITE" id="PS50850"/>
    </source>
</evidence>
<proteinExistence type="predicted"/>
<evidence type="ECO:0000256" key="3">
    <source>
        <dbReference type="ARBA" id="ARBA00022989"/>
    </source>
</evidence>
<comment type="caution">
    <text evidence="7">The sequence shown here is derived from an EMBL/GenBank/DDBJ whole genome shotgun (WGS) entry which is preliminary data.</text>
</comment>
<organism evidence="7 8">
    <name type="scientific">Paracholeplasma vituli</name>
    <dbReference type="NCBI Taxonomy" id="69473"/>
    <lineage>
        <taxon>Bacteria</taxon>
        <taxon>Bacillati</taxon>
        <taxon>Mycoplasmatota</taxon>
        <taxon>Mollicutes</taxon>
        <taxon>Acholeplasmatales</taxon>
        <taxon>Acholeplasmataceae</taxon>
        <taxon>Paracholeplasma</taxon>
    </lineage>
</organism>